<evidence type="ECO:0000313" key="1">
    <source>
        <dbReference type="EMBL" id="KAF7199486.1"/>
    </source>
</evidence>
<sequence length="182" mass="19974">MKPNKSSDCNDSTRNCCMWSSQRNGRLLFILCASKKWYVHLRSSPLSCGCRVMLVNVSSRSRRRGGCLHRRLCCSAAFLHCSIGSVSLSLTRCWTIIRLQGLSTLLLGLVKRDQRRPSGAALLTRSSRLSTSGGPTPGVGLGISTRGCGPYRQLSSARELIRTAEAQANRRVCRRAVCSLIS</sequence>
<evidence type="ECO:0000313" key="2">
    <source>
        <dbReference type="Proteomes" id="UP000822369"/>
    </source>
</evidence>
<protein>
    <submittedName>
        <fullName evidence="1">Transcript variant X1</fullName>
    </submittedName>
</protein>
<comment type="caution">
    <text evidence="1">The sequence shown here is derived from an EMBL/GenBank/DDBJ whole genome shotgun (WGS) entry which is preliminary data.</text>
</comment>
<name>A0A9D2XC55_NOTFU</name>
<dbReference type="KEGG" id="nfu:107373712"/>
<dbReference type="EMBL" id="JAAVVJ010000021">
    <property type="protein sequence ID" value="KAF7199486.1"/>
    <property type="molecule type" value="Genomic_DNA"/>
</dbReference>
<gene>
    <name evidence="1" type="primary">emp2</name>
    <name evidence="1" type="ORF">G4P62_019744</name>
</gene>
<organism evidence="1 2">
    <name type="scientific">Nothobranchius furzeri</name>
    <name type="common">Turquoise killifish</name>
    <dbReference type="NCBI Taxonomy" id="105023"/>
    <lineage>
        <taxon>Eukaryota</taxon>
        <taxon>Metazoa</taxon>
        <taxon>Chordata</taxon>
        <taxon>Craniata</taxon>
        <taxon>Vertebrata</taxon>
        <taxon>Euteleostomi</taxon>
        <taxon>Actinopterygii</taxon>
        <taxon>Neopterygii</taxon>
        <taxon>Teleostei</taxon>
        <taxon>Neoteleostei</taxon>
        <taxon>Acanthomorphata</taxon>
        <taxon>Ovalentaria</taxon>
        <taxon>Atherinomorphae</taxon>
        <taxon>Cyprinodontiformes</taxon>
        <taxon>Nothobranchiidae</taxon>
        <taxon>Nothobranchius</taxon>
    </lineage>
</organism>
<reference evidence="1" key="1">
    <citation type="submission" date="2020-03" db="EMBL/GenBank/DDBJ databases">
        <title>Intra-Species Differences in Population Size shape Life History and Genome Evolution.</title>
        <authorList>
            <person name="Willemsen D."/>
            <person name="Cui R."/>
            <person name="Valenzano D.R."/>
        </authorList>
    </citation>
    <scope>NUCLEOTIDE SEQUENCE</scope>
    <source>
        <strain evidence="1">GRZ</strain>
        <tissue evidence="1">Whole</tissue>
    </source>
</reference>
<dbReference type="CTD" id="2013"/>
<dbReference type="RefSeq" id="XP_015797344.3">
    <property type="nucleotide sequence ID" value="XM_015941858.3"/>
</dbReference>
<dbReference type="GeneID" id="107373712"/>
<dbReference type="Proteomes" id="UP000822369">
    <property type="component" value="Unassembled WGS sequence"/>
</dbReference>
<proteinExistence type="predicted"/>
<dbReference type="AlphaFoldDB" id="A0A9D2XC55"/>
<accession>A0A9D2XC55</accession>